<dbReference type="Proteomes" id="UP000198598">
    <property type="component" value="Unassembled WGS sequence"/>
</dbReference>
<evidence type="ECO:0000256" key="3">
    <source>
        <dbReference type="ARBA" id="ARBA00022679"/>
    </source>
</evidence>
<protein>
    <submittedName>
        <fullName evidence="5">Glycosyl transferase family 2</fullName>
    </submittedName>
</protein>
<reference evidence="5 6" key="1">
    <citation type="submission" date="2016-10" db="EMBL/GenBank/DDBJ databases">
        <authorList>
            <person name="de Groot N.N."/>
        </authorList>
    </citation>
    <scope>NUCLEOTIDE SEQUENCE [LARGE SCALE GENOMIC DNA]</scope>
    <source>
        <strain evidence="5 6">DSM 26130</strain>
    </source>
</reference>
<dbReference type="EMBL" id="FOLQ01000009">
    <property type="protein sequence ID" value="SFE01456.1"/>
    <property type="molecule type" value="Genomic_DNA"/>
</dbReference>
<gene>
    <name evidence="5" type="ORF">SAMN05216167_109150</name>
</gene>
<dbReference type="PANTHER" id="PTHR43685">
    <property type="entry name" value="GLYCOSYLTRANSFERASE"/>
    <property type="match status" value="1"/>
</dbReference>
<dbReference type="STRING" id="662367.SAMN05216167_109150"/>
<evidence type="ECO:0000313" key="6">
    <source>
        <dbReference type="Proteomes" id="UP000198598"/>
    </source>
</evidence>
<evidence type="ECO:0000256" key="1">
    <source>
        <dbReference type="ARBA" id="ARBA00006739"/>
    </source>
</evidence>
<accession>A0A1I1X239</accession>
<feature type="domain" description="Glycosyltransferase 2-like" evidence="4">
    <location>
        <begin position="7"/>
        <end position="134"/>
    </location>
</feature>
<dbReference type="RefSeq" id="WP_093830034.1">
    <property type="nucleotide sequence ID" value="NZ_FOLQ01000009.1"/>
</dbReference>
<proteinExistence type="inferred from homology"/>
<evidence type="ECO:0000256" key="2">
    <source>
        <dbReference type="ARBA" id="ARBA00022676"/>
    </source>
</evidence>
<evidence type="ECO:0000313" key="5">
    <source>
        <dbReference type="EMBL" id="SFE01456.1"/>
    </source>
</evidence>
<evidence type="ECO:0000259" key="4">
    <source>
        <dbReference type="Pfam" id="PF00535"/>
    </source>
</evidence>
<dbReference type="PANTHER" id="PTHR43685:SF5">
    <property type="entry name" value="GLYCOSYLTRANSFERASE EPSE-RELATED"/>
    <property type="match status" value="1"/>
</dbReference>
<dbReference type="AlphaFoldDB" id="A0A1I1X239"/>
<keyword evidence="2" id="KW-0328">Glycosyltransferase</keyword>
<dbReference type="Gene3D" id="3.90.550.10">
    <property type="entry name" value="Spore Coat Polysaccharide Biosynthesis Protein SpsA, Chain A"/>
    <property type="match status" value="1"/>
</dbReference>
<dbReference type="InterPro" id="IPR001173">
    <property type="entry name" value="Glyco_trans_2-like"/>
</dbReference>
<dbReference type="SUPFAM" id="SSF53448">
    <property type="entry name" value="Nucleotide-diphospho-sugar transferases"/>
    <property type="match status" value="1"/>
</dbReference>
<keyword evidence="3 5" id="KW-0808">Transferase</keyword>
<organism evidence="5 6">
    <name type="scientific">Spirosoma endophyticum</name>
    <dbReference type="NCBI Taxonomy" id="662367"/>
    <lineage>
        <taxon>Bacteria</taxon>
        <taxon>Pseudomonadati</taxon>
        <taxon>Bacteroidota</taxon>
        <taxon>Cytophagia</taxon>
        <taxon>Cytophagales</taxon>
        <taxon>Cytophagaceae</taxon>
        <taxon>Spirosoma</taxon>
    </lineage>
</organism>
<dbReference type="GO" id="GO:0016757">
    <property type="term" value="F:glycosyltransferase activity"/>
    <property type="evidence" value="ECO:0007669"/>
    <property type="project" value="UniProtKB-KW"/>
</dbReference>
<dbReference type="InterPro" id="IPR050834">
    <property type="entry name" value="Glycosyltransf_2"/>
</dbReference>
<dbReference type="CDD" id="cd00761">
    <property type="entry name" value="Glyco_tranf_GTA_type"/>
    <property type="match status" value="1"/>
</dbReference>
<keyword evidence="6" id="KW-1185">Reference proteome</keyword>
<dbReference type="OrthoDB" id="9802649at2"/>
<name>A0A1I1X239_9BACT</name>
<comment type="similarity">
    <text evidence="1">Belongs to the glycosyltransferase 2 family.</text>
</comment>
<dbReference type="Pfam" id="PF00535">
    <property type="entry name" value="Glycos_transf_2"/>
    <property type="match status" value="1"/>
</dbReference>
<sequence length="424" mass="47629">MQRPKFTIVIPTRERADTLLYSLQTCVMQDYDQLSIVVSDNFSQDETKDVVHSINDPRIRYVNTGRRLSMSGNYEFGLSQVKDGFVTLLGDDDGFLPNSVKTAADWLSETGSKAINLNPADYLWPSFFNADRANTLYIKFRSGYHLLNGKEELQKTLTGTKSYADLPCLYTSFIDRSVIDKVQTISGAFFHSRIPDVYSAISLAPFAGNYIYADQSLKLFGTSKKSIGASLVYDAANQEAAQTFLNEDNLPIHPRLSSTLGRSVSIVIAESFLQSFDQGLNQEILKDFDLTIFIRQALQEAYSSAKGHRAEILTNVREILVKNKLPMTEFDALISQYEQSPPGPVRYDVSRYFQPFALVDALAYGVTDIAGAAKLYDKIYRHPFRYPGIIPSTIKKTLKSATLDLLLERFRKTKKSPDSQQAIS</sequence>
<dbReference type="InterPro" id="IPR029044">
    <property type="entry name" value="Nucleotide-diphossugar_trans"/>
</dbReference>